<comment type="caution">
    <text evidence="3">The sequence shown here is derived from an EMBL/GenBank/DDBJ whole genome shotgun (WGS) entry which is preliminary data.</text>
</comment>
<dbReference type="FunFam" id="2.30.39.10:FF:000001">
    <property type="entry name" value="Serpin family B member 2"/>
    <property type="match status" value="1"/>
</dbReference>
<dbReference type="Gene3D" id="3.30.497.10">
    <property type="entry name" value="Antithrombin, subunit I, domain 2"/>
    <property type="match status" value="1"/>
</dbReference>
<accession>A0A851P4R9</accession>
<dbReference type="InterPro" id="IPR042178">
    <property type="entry name" value="Serpin_sf_1"/>
</dbReference>
<feature type="non-terminal residue" evidence="3">
    <location>
        <position position="1"/>
    </location>
</feature>
<dbReference type="Gene3D" id="2.30.39.10">
    <property type="entry name" value="Alpha-1-antitrypsin, domain 1"/>
    <property type="match status" value="2"/>
</dbReference>
<dbReference type="Proteomes" id="UP000613066">
    <property type="component" value="Unassembled WGS sequence"/>
</dbReference>
<dbReference type="InterPro" id="IPR000215">
    <property type="entry name" value="Serpin_fam"/>
</dbReference>
<evidence type="ECO:0000259" key="2">
    <source>
        <dbReference type="SMART" id="SM00093"/>
    </source>
</evidence>
<protein>
    <submittedName>
        <fullName evidence="3">OVALY protein</fullName>
    </submittedName>
</protein>
<dbReference type="OrthoDB" id="671595at2759"/>
<dbReference type="InterPro" id="IPR023795">
    <property type="entry name" value="Serpin_CS"/>
</dbReference>
<comment type="similarity">
    <text evidence="1">Belongs to the serpin family. Ov-serpin subfamily.</text>
</comment>
<reference evidence="3" key="1">
    <citation type="submission" date="2019-09" db="EMBL/GenBank/DDBJ databases">
        <title>Bird 10,000 Genomes (B10K) Project - Family phase.</title>
        <authorList>
            <person name="Zhang G."/>
        </authorList>
    </citation>
    <scope>NUCLEOTIDE SEQUENCE</scope>
    <source>
        <strain evidence="3">B10K-DU-001-08</strain>
        <tissue evidence="3">Muscle</tissue>
    </source>
</reference>
<feature type="domain" description="Serpin" evidence="2">
    <location>
        <begin position="1"/>
        <end position="232"/>
    </location>
</feature>
<dbReference type="PANTHER" id="PTHR11461:SF186">
    <property type="entry name" value="SERPIN B4"/>
    <property type="match status" value="1"/>
</dbReference>
<evidence type="ECO:0000313" key="4">
    <source>
        <dbReference type="Proteomes" id="UP000613066"/>
    </source>
</evidence>
<dbReference type="EMBL" id="WBMW01005429">
    <property type="protein sequence ID" value="NXC49296.1"/>
    <property type="molecule type" value="Genomic_DNA"/>
</dbReference>
<feature type="non-terminal residue" evidence="3">
    <location>
        <position position="232"/>
    </location>
</feature>
<gene>
    <name evidence="3" type="ORF">PENPIL_R07568</name>
</gene>
<dbReference type="SUPFAM" id="SSF56574">
    <property type="entry name" value="Serpins"/>
    <property type="match status" value="1"/>
</dbReference>
<organism evidence="3 4">
    <name type="scientific">Penelope pileata</name>
    <dbReference type="NCBI Taxonomy" id="1118817"/>
    <lineage>
        <taxon>Eukaryota</taxon>
        <taxon>Metazoa</taxon>
        <taxon>Chordata</taxon>
        <taxon>Craniata</taxon>
        <taxon>Vertebrata</taxon>
        <taxon>Euteleostomi</taxon>
        <taxon>Archelosauria</taxon>
        <taxon>Archosauria</taxon>
        <taxon>Dinosauria</taxon>
        <taxon>Saurischia</taxon>
        <taxon>Theropoda</taxon>
        <taxon>Coelurosauria</taxon>
        <taxon>Aves</taxon>
        <taxon>Neognathae</taxon>
        <taxon>Galloanserae</taxon>
        <taxon>Galliformes</taxon>
        <taxon>Cracidae</taxon>
        <taxon>Penelope</taxon>
    </lineage>
</organism>
<dbReference type="AlphaFoldDB" id="A0A851P4R9"/>
<sequence>QIKDFLISSSVDLGTVLVFLNTIYFRGIWKTEFNAGDTREMPFRVTKQQSKPVQMMCQTGTFFVGMLPEDKLKILELPYASGELSMLVLLPDEDSGLEEIENTINFEKLTKWTSTNAMQKKNVKVYLPRMKMEEKYNLTSVLMALGMTNLFSPSANLSGISSVEGLKISQAVHGAYIEVNEEGTEAGGSAVVTGEIKFSHEIEELKCDHPFLYLIRHNPTNAILFFGRFVSP</sequence>
<evidence type="ECO:0000256" key="1">
    <source>
        <dbReference type="ARBA" id="ARBA00006426"/>
    </source>
</evidence>
<keyword evidence="4" id="KW-1185">Reference proteome</keyword>
<dbReference type="InterPro" id="IPR042185">
    <property type="entry name" value="Serpin_sf_2"/>
</dbReference>
<dbReference type="GO" id="GO:0005615">
    <property type="term" value="C:extracellular space"/>
    <property type="evidence" value="ECO:0007669"/>
    <property type="project" value="InterPro"/>
</dbReference>
<name>A0A851P4R9_9GALL</name>
<dbReference type="GO" id="GO:0004867">
    <property type="term" value="F:serine-type endopeptidase inhibitor activity"/>
    <property type="evidence" value="ECO:0007669"/>
    <property type="project" value="InterPro"/>
</dbReference>
<evidence type="ECO:0000313" key="3">
    <source>
        <dbReference type="EMBL" id="NXC49296.1"/>
    </source>
</evidence>
<dbReference type="Pfam" id="PF00079">
    <property type="entry name" value="Serpin"/>
    <property type="match status" value="1"/>
</dbReference>
<proteinExistence type="inferred from homology"/>
<dbReference type="InterPro" id="IPR023796">
    <property type="entry name" value="Serpin_dom"/>
</dbReference>
<dbReference type="InterPro" id="IPR036186">
    <property type="entry name" value="Serpin_sf"/>
</dbReference>
<dbReference type="PANTHER" id="PTHR11461">
    <property type="entry name" value="SERINE PROTEASE INHIBITOR, SERPIN"/>
    <property type="match status" value="1"/>
</dbReference>
<dbReference type="SMART" id="SM00093">
    <property type="entry name" value="SERPIN"/>
    <property type="match status" value="1"/>
</dbReference>
<dbReference type="PROSITE" id="PS00284">
    <property type="entry name" value="SERPIN"/>
    <property type="match status" value="1"/>
</dbReference>
<dbReference type="FunFam" id="2.10.310.10:FF:000001">
    <property type="entry name" value="Serpin family A member 1"/>
    <property type="match status" value="1"/>
</dbReference>